<comment type="caution">
    <text evidence="2">The sequence shown here is derived from an EMBL/GenBank/DDBJ whole genome shotgun (WGS) entry which is preliminary data.</text>
</comment>
<dbReference type="EMBL" id="JAFIRN010000018">
    <property type="protein sequence ID" value="KAG5831542.1"/>
    <property type="molecule type" value="Genomic_DNA"/>
</dbReference>
<feature type="region of interest" description="Disordered" evidence="1">
    <location>
        <begin position="151"/>
        <end position="259"/>
    </location>
</feature>
<reference evidence="2" key="1">
    <citation type="submission" date="2021-01" db="EMBL/GenBank/DDBJ databases">
        <title>A chromosome-scale assembly of European eel, Anguilla anguilla.</title>
        <authorList>
            <person name="Henkel C."/>
            <person name="Jong-Raadsen S.A."/>
            <person name="Dufour S."/>
            <person name="Weltzien F.-A."/>
            <person name="Palstra A.P."/>
            <person name="Pelster B."/>
            <person name="Spaink H.P."/>
            <person name="Van Den Thillart G.E."/>
            <person name="Jansen H."/>
            <person name="Zahm M."/>
            <person name="Klopp C."/>
            <person name="Cedric C."/>
            <person name="Louis A."/>
            <person name="Berthelot C."/>
            <person name="Parey E."/>
            <person name="Roest Crollius H."/>
            <person name="Montfort J."/>
            <person name="Robinson-Rechavi M."/>
            <person name="Bucao C."/>
            <person name="Bouchez O."/>
            <person name="Gislard M."/>
            <person name="Lluch J."/>
            <person name="Milhes M."/>
            <person name="Lampietro C."/>
            <person name="Lopez Roques C."/>
            <person name="Donnadieu C."/>
            <person name="Braasch I."/>
            <person name="Desvignes T."/>
            <person name="Postlethwait J."/>
            <person name="Bobe J."/>
            <person name="Guiguen Y."/>
            <person name="Dirks R."/>
        </authorList>
    </citation>
    <scope>NUCLEOTIDE SEQUENCE</scope>
    <source>
        <strain evidence="2">Tag_6206</strain>
        <tissue evidence="2">Liver</tissue>
    </source>
</reference>
<evidence type="ECO:0000256" key="1">
    <source>
        <dbReference type="SAM" id="MobiDB-lite"/>
    </source>
</evidence>
<evidence type="ECO:0000313" key="2">
    <source>
        <dbReference type="EMBL" id="KAG5831542.1"/>
    </source>
</evidence>
<organism evidence="2 3">
    <name type="scientific">Anguilla anguilla</name>
    <name type="common">European freshwater eel</name>
    <name type="synonym">Muraena anguilla</name>
    <dbReference type="NCBI Taxonomy" id="7936"/>
    <lineage>
        <taxon>Eukaryota</taxon>
        <taxon>Metazoa</taxon>
        <taxon>Chordata</taxon>
        <taxon>Craniata</taxon>
        <taxon>Vertebrata</taxon>
        <taxon>Euteleostomi</taxon>
        <taxon>Actinopterygii</taxon>
        <taxon>Neopterygii</taxon>
        <taxon>Teleostei</taxon>
        <taxon>Anguilliformes</taxon>
        <taxon>Anguillidae</taxon>
        <taxon>Anguilla</taxon>
    </lineage>
</organism>
<feature type="compositionally biased region" description="Basic and acidic residues" evidence="1">
    <location>
        <begin position="250"/>
        <end position="259"/>
    </location>
</feature>
<dbReference type="Proteomes" id="UP001044222">
    <property type="component" value="Chromosome 18"/>
</dbReference>
<accession>A0A9D3LIM5</accession>
<gene>
    <name evidence="2" type="ORF">ANANG_G00304790</name>
</gene>
<dbReference type="AlphaFoldDB" id="A0A9D3LIM5"/>
<name>A0A9D3LIM5_ANGAN</name>
<sequence length="259" mass="29386">MPLEELNGLYHWKDDSSVLACCYMTQRSRGLEHCSQLSSSTHRSKGHTMIRISLLVGIALFLYGSEAKPYSSWAKVEEDRYQETLHSGELSGKMSLGTKEVEPPEDMGVTDVDVDPSMAIWKAVQWSRGKKHAVSENDEDELNHPVLDQPYQQAEPDADDSYHGFPGSEAREAEEDAGELRRRYVPDQPAPREPQAGQGQPGRVDYTQPEEDRDEVYHGHGPGQHLHPRPQVRVQVQPGPLRHVTYTQPEEDRDHLYHN</sequence>
<evidence type="ECO:0000313" key="3">
    <source>
        <dbReference type="Proteomes" id="UP001044222"/>
    </source>
</evidence>
<proteinExistence type="predicted"/>
<protein>
    <submittedName>
        <fullName evidence="2">Uncharacterized protein</fullName>
    </submittedName>
</protein>
<keyword evidence="3" id="KW-1185">Reference proteome</keyword>